<feature type="chain" id="PRO_5002359594" description="Pentacotripeptide-repeat region of PRORP domain-containing protein" evidence="6">
    <location>
        <begin position="19"/>
        <end position="1384"/>
    </location>
</feature>
<feature type="repeat" description="PPR" evidence="4">
    <location>
        <begin position="923"/>
        <end position="957"/>
    </location>
</feature>
<dbReference type="Pfam" id="PF01535">
    <property type="entry name" value="PPR"/>
    <property type="match status" value="5"/>
</dbReference>
<evidence type="ECO:0000256" key="2">
    <source>
        <dbReference type="ARBA" id="ARBA00022737"/>
    </source>
</evidence>
<evidence type="ECO:0000313" key="7">
    <source>
        <dbReference type="EnsemblPlants" id="ONIVA01G12730.1"/>
    </source>
</evidence>
<feature type="repeat" description="PPR" evidence="4">
    <location>
        <begin position="1028"/>
        <end position="1062"/>
    </location>
</feature>
<feature type="repeat" description="PPR" evidence="4">
    <location>
        <begin position="993"/>
        <end position="1027"/>
    </location>
</feature>
<dbReference type="Gramene" id="ONIVA01G12730.1">
    <property type="protein sequence ID" value="ONIVA01G12730.1"/>
    <property type="gene ID" value="ONIVA01G12730"/>
</dbReference>
<feature type="repeat" description="PPR" evidence="4">
    <location>
        <begin position="406"/>
        <end position="440"/>
    </location>
</feature>
<dbReference type="OMA" id="TADACAC"/>
<feature type="repeat" description="PPR" evidence="4">
    <location>
        <begin position="511"/>
        <end position="545"/>
    </location>
</feature>
<dbReference type="eggNOG" id="KOG4197">
    <property type="taxonomic scope" value="Eukaryota"/>
</dbReference>
<feature type="repeat" description="PPR" evidence="4">
    <location>
        <begin position="546"/>
        <end position="580"/>
    </location>
</feature>
<sequence length="1384" mass="150822">MAASSWATASAVFSTCCGALCGGASPATKSASSRRSAPSRMSAMSRPARPSRSIACATCFGGASPLAPSCWCPVAPAAAAAATGAATTADACACCIFLFSPSRFRLETPHLNKPISKQAQIQYKPISIQAQIQTSSYPNSAHAIGFQRFERLRFASHAAAAPPPPPSAMPLAGGEPRPPPPLPSLVKLGRAVTPRRVDILLAALLRRRRHRLVGALASQAVANSVRPTARTHLLVASALLDSSRPRDAAARLALAGPATSSARRLWDALLRRACAVRGDARRALEVLSAGVEECGLVFSPSTYRVALTMLCARGDMETALKVFDVMAAAGCQVDDRVCSVIISGFSKVGKAGDGLEFYRRVRREFNGFEPGLITLTAFVDVLGRVGRTTEAAQLVREMEGKGLVGDAVLYGSLVHGYMSSGLLMKGLREHRVMLDKGIAADVVSYTTVIDGLCRERSVEKVMGFLDEMNRRDAKPNLITYTSLIGGFCKRNRLDDAFSIVRKLEQTGVVVDEYVYSILIDNLCKKGYLDRAFSLLEEMDKKGIKIGIVTYNSVINGLCKVGHTKKAVEIYEGIAADNFTYSTLLHGHIKVEDATGVMAIKGRLESSGVTIDVVTCNVLIKALFMIKKVDDACSLFLRMPEMRLRPNIVTYHTVIDMMCKLGETDRALQLFDDYKEDILFSSTIVHNCLIIALCNGGKVNMAEQIFNDLIQRNLRPDPCTYKKLIHTHFKEGGEHGVLNFILKVDGSEIDLFSSLCNYASAFLSTRDCYQGALDVYKLLRMKSFTVTSKTCYRLLKCLLRNGHEQTIQPLLSQFIKIHGLDEPRMINMLSCHLSKNSVGEAIGFSNYMNNGRVPVSVLREAAYTLKREGRILDACNFLKEAEQNGYSVDLAMYSIVVEGLCKSGYLEKALDLCESMKEEGIQPNIVIHNSVLNGLCQQGCLTEAFRLFDYLESSEVLPTLVTYSILIAALCREGFLDDAHELFQKMSTKGIKPTTRVYNLLISGYCNYGLTEKALELISHFEEIFLFPDAFTIGAIINGHCLKGDIESALGFFSEYYHKEMVPDFVGFMSLVKGLYAKGRMEESRSILREMFQCKEVAEFINSVGDKIQAESFVGLLFSACEQGRIDEVVTILNEVALMSVSSSDSNNCSTLSHLKNVETPVAYDRNMDNPGQVLCSTTYGVSSNCLHGISEGTVQPTIDGAENLCTPSDDTDIYYDNLLRNSFHDDFDTYYPAIASLCLKGELIKANKAIEAMIQNSISSLANKPEQCNLDEHPECLRFQTSVGTNVKASTAGVLGGIACSEGEYVGAGDGAGAGCFEGGLDLVDDLETPEGVHVRATLQVLCQPSTISFVKTTIKSTGSSDGSSMVGERMCSTMVHFVVQHRC</sequence>
<protein>
    <recommendedName>
        <fullName evidence="9">Pentacotripeptide-repeat region of PRORP domain-containing protein</fullName>
    </recommendedName>
</protein>
<keyword evidence="2" id="KW-0677">Repeat</keyword>
<evidence type="ECO:0008006" key="9">
    <source>
        <dbReference type="Google" id="ProtNLM"/>
    </source>
</evidence>
<dbReference type="STRING" id="4536.A0A0E0FJQ3"/>
<dbReference type="Proteomes" id="UP000006591">
    <property type="component" value="Chromosome 1"/>
</dbReference>
<feature type="repeat" description="PPR" evidence="4">
    <location>
        <begin position="611"/>
        <end position="645"/>
    </location>
</feature>
<keyword evidence="8" id="KW-1185">Reference proteome</keyword>
<feature type="signal peptide" evidence="6">
    <location>
        <begin position="1"/>
        <end position="18"/>
    </location>
</feature>
<evidence type="ECO:0000313" key="8">
    <source>
        <dbReference type="Proteomes" id="UP000006591"/>
    </source>
</evidence>
<proteinExistence type="inferred from homology"/>
<dbReference type="PANTHER" id="PTHR47447">
    <property type="entry name" value="OS03G0856100 PROTEIN"/>
    <property type="match status" value="1"/>
</dbReference>
<evidence type="ECO:0000256" key="4">
    <source>
        <dbReference type="PROSITE-ProRule" id="PRU00708"/>
    </source>
</evidence>
<feature type="repeat" description="PPR" evidence="4">
    <location>
        <begin position="681"/>
        <end position="715"/>
    </location>
</feature>
<dbReference type="InterPro" id="IPR011990">
    <property type="entry name" value="TPR-like_helical_dom_sf"/>
</dbReference>
<dbReference type="NCBIfam" id="TIGR00756">
    <property type="entry name" value="PPR"/>
    <property type="match status" value="13"/>
</dbReference>
<accession>A0A0E0FJQ3</accession>
<evidence type="ECO:0000256" key="3">
    <source>
        <dbReference type="ARBA" id="ARBA00022946"/>
    </source>
</evidence>
<comment type="similarity">
    <text evidence="1">Belongs to the PPR family. P subfamily.</text>
</comment>
<keyword evidence="6" id="KW-0732">Signal</keyword>
<feature type="repeat" description="PPR" evidence="4">
    <location>
        <begin position="476"/>
        <end position="510"/>
    </location>
</feature>
<feature type="region of interest" description="Disordered" evidence="5">
    <location>
        <begin position="158"/>
        <end position="179"/>
    </location>
</feature>
<dbReference type="Pfam" id="PF13041">
    <property type="entry name" value="PPR_2"/>
    <property type="match status" value="5"/>
</dbReference>
<dbReference type="Gene3D" id="1.25.40.10">
    <property type="entry name" value="Tetratricopeptide repeat domain"/>
    <property type="match status" value="7"/>
</dbReference>
<feature type="repeat" description="PPR" evidence="4">
    <location>
        <begin position="441"/>
        <end position="475"/>
    </location>
</feature>
<feature type="repeat" description="PPR" evidence="4">
    <location>
        <begin position="958"/>
        <end position="992"/>
    </location>
</feature>
<evidence type="ECO:0000256" key="1">
    <source>
        <dbReference type="ARBA" id="ARBA00007626"/>
    </source>
</evidence>
<name>A0A0E0FJQ3_ORYNI</name>
<feature type="repeat" description="PPR" evidence="4">
    <location>
        <begin position="299"/>
        <end position="333"/>
    </location>
</feature>
<dbReference type="PANTHER" id="PTHR47447:SF22">
    <property type="entry name" value="TETRATRICOPEPTIDE-LIKE HELICAL DOMAIN SUPERFAMILY"/>
    <property type="match status" value="1"/>
</dbReference>
<feature type="repeat" description="PPR" evidence="4">
    <location>
        <begin position="646"/>
        <end position="676"/>
    </location>
</feature>
<evidence type="ECO:0000256" key="5">
    <source>
        <dbReference type="SAM" id="MobiDB-lite"/>
    </source>
</evidence>
<dbReference type="InterPro" id="IPR002885">
    <property type="entry name" value="PPR_rpt"/>
</dbReference>
<reference evidence="7" key="2">
    <citation type="submission" date="2018-04" db="EMBL/GenBank/DDBJ databases">
        <title>OnivRS2 (Oryza nivara Reference Sequence Version 2).</title>
        <authorList>
            <person name="Zhang J."/>
            <person name="Kudrna D."/>
            <person name="Lee S."/>
            <person name="Talag J."/>
            <person name="Rajasekar S."/>
            <person name="Welchert J."/>
            <person name="Hsing Y.-I."/>
            <person name="Wing R.A."/>
        </authorList>
    </citation>
    <scope>NUCLEOTIDE SEQUENCE [LARGE SCALE GENOMIC DNA]</scope>
</reference>
<feature type="repeat" description="PPR" evidence="4">
    <location>
        <begin position="888"/>
        <end position="922"/>
    </location>
</feature>
<feature type="region of interest" description="Disordered" evidence="5">
    <location>
        <begin position="24"/>
        <end position="46"/>
    </location>
</feature>
<dbReference type="Pfam" id="PF12854">
    <property type="entry name" value="PPR_1"/>
    <property type="match status" value="1"/>
</dbReference>
<organism evidence="7">
    <name type="scientific">Oryza nivara</name>
    <name type="common">Indian wild rice</name>
    <name type="synonym">Oryza sativa f. spontanea</name>
    <dbReference type="NCBI Taxonomy" id="4536"/>
    <lineage>
        <taxon>Eukaryota</taxon>
        <taxon>Viridiplantae</taxon>
        <taxon>Streptophyta</taxon>
        <taxon>Embryophyta</taxon>
        <taxon>Tracheophyta</taxon>
        <taxon>Spermatophyta</taxon>
        <taxon>Magnoliopsida</taxon>
        <taxon>Liliopsida</taxon>
        <taxon>Poales</taxon>
        <taxon>Poaceae</taxon>
        <taxon>BOP clade</taxon>
        <taxon>Oryzoideae</taxon>
        <taxon>Oryzeae</taxon>
        <taxon>Oryzinae</taxon>
        <taxon>Oryza</taxon>
    </lineage>
</organism>
<keyword evidence="3" id="KW-0809">Transit peptide</keyword>
<dbReference type="EnsemblPlants" id="ONIVA01G12730.1">
    <property type="protein sequence ID" value="ONIVA01G12730.1"/>
    <property type="gene ID" value="ONIVA01G12730"/>
</dbReference>
<evidence type="ECO:0000256" key="6">
    <source>
        <dbReference type="SAM" id="SignalP"/>
    </source>
</evidence>
<reference evidence="7" key="1">
    <citation type="submission" date="2015-04" db="UniProtKB">
        <authorList>
            <consortium name="EnsemblPlants"/>
        </authorList>
    </citation>
    <scope>IDENTIFICATION</scope>
    <source>
        <strain evidence="7">SL10</strain>
    </source>
</reference>
<dbReference type="PROSITE" id="PS51375">
    <property type="entry name" value="PPR"/>
    <property type="match status" value="14"/>
</dbReference>